<evidence type="ECO:0000256" key="3">
    <source>
        <dbReference type="ARBA" id="ARBA00023274"/>
    </source>
</evidence>
<proteinExistence type="inferred from homology"/>
<protein>
    <recommendedName>
        <fullName evidence="4">Small ribosomal subunit protein bS18m</fullName>
    </recommendedName>
</protein>
<dbReference type="Pfam" id="PF01084">
    <property type="entry name" value="Ribosomal_S18"/>
    <property type="match status" value="1"/>
</dbReference>
<comment type="similarity">
    <text evidence="1">Belongs to the bacterial ribosomal protein bS18 family.</text>
</comment>
<evidence type="ECO:0000256" key="2">
    <source>
        <dbReference type="ARBA" id="ARBA00022980"/>
    </source>
</evidence>
<dbReference type="PANTHER" id="PTHR13479:SF40">
    <property type="entry name" value="SMALL RIBOSOMAL SUBUNIT PROTEIN BS18M"/>
    <property type="match status" value="1"/>
</dbReference>
<comment type="caution">
    <text evidence="5">The sequence shown here is derived from an EMBL/GenBank/DDBJ whole genome shotgun (WGS) entry which is preliminary data.</text>
</comment>
<dbReference type="AlphaFoldDB" id="A0AAV5QQJ7"/>
<dbReference type="InterPro" id="IPR036870">
    <property type="entry name" value="Ribosomal_bS18_sf"/>
</dbReference>
<sequence>MADSKRVSRCNHDNRRRMFTGRSLQQSSRLFSTSVRLLNEEAPKFSKWGAKGAQSSSQSLNQLHNVLQAEKTRAENEEEITINPNIQVRLQDTQVYDPFDFTFAKYKLVQRKRQQNRGANDQYSSGEVVGLNAKHAKDAFKRINLNPMSIYTFGPLLANYVSETGRIYHRDVNIGLTAKTHKKLTRAINRARAAGIMSNTSRSSFDTNTNFSGMLDDTVRAYHENPKHSKVSF</sequence>
<keyword evidence="2 5" id="KW-0689">Ribosomal protein</keyword>
<dbReference type="RefSeq" id="XP_064853753.1">
    <property type="nucleotide sequence ID" value="XM_064997681.1"/>
</dbReference>
<evidence type="ECO:0000256" key="1">
    <source>
        <dbReference type="ARBA" id="ARBA00005589"/>
    </source>
</evidence>
<keyword evidence="6" id="KW-1185">Reference proteome</keyword>
<gene>
    <name evidence="5" type="ORF">DASC09_040820</name>
</gene>
<evidence type="ECO:0000256" key="4">
    <source>
        <dbReference type="ARBA" id="ARBA00035264"/>
    </source>
</evidence>
<dbReference type="InterPro" id="IPR001648">
    <property type="entry name" value="Ribosomal_bS18"/>
</dbReference>
<dbReference type="SUPFAM" id="SSF46911">
    <property type="entry name" value="Ribosomal protein S18"/>
    <property type="match status" value="1"/>
</dbReference>
<dbReference type="PANTHER" id="PTHR13479">
    <property type="entry name" value="30S RIBOSOMAL PROTEIN S18"/>
    <property type="match status" value="1"/>
</dbReference>
<dbReference type="GO" id="GO:0032543">
    <property type="term" value="P:mitochondrial translation"/>
    <property type="evidence" value="ECO:0007669"/>
    <property type="project" value="TreeGrafter"/>
</dbReference>
<organism evidence="5 6">
    <name type="scientific">Saccharomycopsis crataegensis</name>
    <dbReference type="NCBI Taxonomy" id="43959"/>
    <lineage>
        <taxon>Eukaryota</taxon>
        <taxon>Fungi</taxon>
        <taxon>Dikarya</taxon>
        <taxon>Ascomycota</taxon>
        <taxon>Saccharomycotina</taxon>
        <taxon>Saccharomycetes</taxon>
        <taxon>Saccharomycopsidaceae</taxon>
        <taxon>Saccharomycopsis</taxon>
    </lineage>
</organism>
<dbReference type="GO" id="GO:0070181">
    <property type="term" value="F:small ribosomal subunit rRNA binding"/>
    <property type="evidence" value="ECO:0007669"/>
    <property type="project" value="TreeGrafter"/>
</dbReference>
<dbReference type="GeneID" id="90074732"/>
<dbReference type="EMBL" id="BTFZ01000011">
    <property type="protein sequence ID" value="GMM36757.1"/>
    <property type="molecule type" value="Genomic_DNA"/>
</dbReference>
<dbReference type="Gene3D" id="4.10.640.10">
    <property type="entry name" value="Ribosomal protein S18"/>
    <property type="match status" value="1"/>
</dbReference>
<name>A0AAV5QQJ7_9ASCO</name>
<dbReference type="GO" id="GO:0003735">
    <property type="term" value="F:structural constituent of ribosome"/>
    <property type="evidence" value="ECO:0007669"/>
    <property type="project" value="InterPro"/>
</dbReference>
<accession>A0AAV5QQJ7</accession>
<keyword evidence="3" id="KW-0687">Ribonucleoprotein</keyword>
<evidence type="ECO:0000313" key="5">
    <source>
        <dbReference type="EMBL" id="GMM36757.1"/>
    </source>
</evidence>
<reference evidence="5 6" key="1">
    <citation type="journal article" date="2023" name="Elife">
        <title>Identification of key yeast species and microbe-microbe interactions impacting larval growth of Drosophila in the wild.</title>
        <authorList>
            <person name="Mure A."/>
            <person name="Sugiura Y."/>
            <person name="Maeda R."/>
            <person name="Honda K."/>
            <person name="Sakurai N."/>
            <person name="Takahashi Y."/>
            <person name="Watada M."/>
            <person name="Katoh T."/>
            <person name="Gotoh A."/>
            <person name="Gotoh Y."/>
            <person name="Taniguchi I."/>
            <person name="Nakamura K."/>
            <person name="Hayashi T."/>
            <person name="Katayama T."/>
            <person name="Uemura T."/>
            <person name="Hattori Y."/>
        </authorList>
    </citation>
    <scope>NUCLEOTIDE SEQUENCE [LARGE SCALE GENOMIC DNA]</scope>
    <source>
        <strain evidence="5 6">SC-9</strain>
    </source>
</reference>
<dbReference type="GO" id="GO:0005763">
    <property type="term" value="C:mitochondrial small ribosomal subunit"/>
    <property type="evidence" value="ECO:0007669"/>
    <property type="project" value="TreeGrafter"/>
</dbReference>
<dbReference type="Proteomes" id="UP001360560">
    <property type="component" value="Unassembled WGS sequence"/>
</dbReference>
<evidence type="ECO:0000313" key="6">
    <source>
        <dbReference type="Proteomes" id="UP001360560"/>
    </source>
</evidence>